<dbReference type="PANTHER" id="PTHR40407:SF1">
    <property type="entry name" value="HEPARAN-ALPHA-GLUCOSAMINIDE N-ACETYLTRANSFERASE CATALYTIC DOMAIN-CONTAINING PROTEIN"/>
    <property type="match status" value="1"/>
</dbReference>
<feature type="transmembrane region" description="Helical" evidence="1">
    <location>
        <begin position="197"/>
        <end position="221"/>
    </location>
</feature>
<evidence type="ECO:0000256" key="1">
    <source>
        <dbReference type="SAM" id="Phobius"/>
    </source>
</evidence>
<protein>
    <submittedName>
        <fullName evidence="3">Heparan-alpha-glucosaminide N-acetyltransferase domain-containing protein</fullName>
    </submittedName>
</protein>
<feature type="domain" description="Heparan-alpha-glucosaminide N-acetyltransferase catalytic" evidence="2">
    <location>
        <begin position="19"/>
        <end position="229"/>
    </location>
</feature>
<dbReference type="EMBL" id="CP112998">
    <property type="protein sequence ID" value="WAC12584.1"/>
    <property type="molecule type" value="Genomic_DNA"/>
</dbReference>
<feature type="transmembrane region" description="Helical" evidence="1">
    <location>
        <begin position="270"/>
        <end position="290"/>
    </location>
</feature>
<dbReference type="Proteomes" id="UP001164653">
    <property type="component" value="Chromosome"/>
</dbReference>
<keyword evidence="1" id="KW-0472">Membrane</keyword>
<accession>A0A9E8SLU8</accession>
<keyword evidence="1" id="KW-1133">Transmembrane helix</keyword>
<feature type="transmembrane region" description="Helical" evidence="1">
    <location>
        <begin position="93"/>
        <end position="115"/>
    </location>
</feature>
<gene>
    <name evidence="3" type="ORF">ON006_01195</name>
</gene>
<feature type="transmembrane region" description="Helical" evidence="1">
    <location>
        <begin position="150"/>
        <end position="169"/>
    </location>
</feature>
<sequence length="393" mass="44160">MSGIGFAAGPDGKISGQARIQSIDILRGLIMVLMVIDHVRVYSGLPPGGPSPGIFFTRWITHYCAPGFAFFAGTSIFLYGIRLGNKGMLARYLVTRGLLLVLLELTVIRIFWTFSVDYSEFVLLGVIWMLGWCMVLMAAFIWLRPMTTGIIGLAIIVFQDLFAKIPHLVSESSQQSFGRFWELIYKSGFETWPGISILYVIVPWIGVMAAGYGFGSILLLGPARRRKICLGIGLSAIALFLVIASIFISRQPVDAETPPFIFQLLNQRKYPASQLYLLMTLGPLIALIPWAEKAGGKLSGLLKVIGQVPMFFYLLHILLIHLTAFVVNVILYGAVHQEWYQSAPFTQMPEEYRWSLPLLYLVFAVDVVLLFAACRWYAGYKRSHPEQKWLKYI</sequence>
<name>A0A9E8SLU8_9BACT</name>
<feature type="transmembrane region" description="Helical" evidence="1">
    <location>
        <begin position="228"/>
        <end position="250"/>
    </location>
</feature>
<reference evidence="3" key="1">
    <citation type="submission" date="2022-11" db="EMBL/GenBank/DDBJ databases">
        <title>Dyadobacter pollutisoli sp. nov., isolated from plastic dumped soil.</title>
        <authorList>
            <person name="Kim J.M."/>
            <person name="Kim K.R."/>
            <person name="Lee J.K."/>
            <person name="Hao L."/>
            <person name="Jeon C.O."/>
        </authorList>
    </citation>
    <scope>NUCLEOTIDE SEQUENCE</scope>
    <source>
        <strain evidence="3">U1</strain>
    </source>
</reference>
<dbReference type="RefSeq" id="WP_244823284.1">
    <property type="nucleotide sequence ID" value="NZ_CP112998.1"/>
</dbReference>
<evidence type="ECO:0000313" key="3">
    <source>
        <dbReference type="EMBL" id="WAC12584.1"/>
    </source>
</evidence>
<feature type="transmembrane region" description="Helical" evidence="1">
    <location>
        <begin position="354"/>
        <end position="378"/>
    </location>
</feature>
<dbReference type="InterPro" id="IPR012429">
    <property type="entry name" value="HGSNAT_cat"/>
</dbReference>
<keyword evidence="4" id="KW-1185">Reference proteome</keyword>
<organism evidence="3 4">
    <name type="scientific">Dyadobacter pollutisoli</name>
    <dbReference type="NCBI Taxonomy" id="2910158"/>
    <lineage>
        <taxon>Bacteria</taxon>
        <taxon>Pseudomonadati</taxon>
        <taxon>Bacteroidota</taxon>
        <taxon>Cytophagia</taxon>
        <taxon>Cytophagales</taxon>
        <taxon>Spirosomataceae</taxon>
        <taxon>Dyadobacter</taxon>
    </lineage>
</organism>
<dbReference type="KEGG" id="dpf:ON006_01195"/>
<dbReference type="Pfam" id="PF07786">
    <property type="entry name" value="HGSNAT_cat"/>
    <property type="match status" value="1"/>
</dbReference>
<evidence type="ECO:0000259" key="2">
    <source>
        <dbReference type="Pfam" id="PF07786"/>
    </source>
</evidence>
<feature type="transmembrane region" description="Helical" evidence="1">
    <location>
        <begin position="60"/>
        <end position="81"/>
    </location>
</feature>
<dbReference type="AlphaFoldDB" id="A0A9E8SLU8"/>
<proteinExistence type="predicted"/>
<feature type="transmembrane region" description="Helical" evidence="1">
    <location>
        <begin position="311"/>
        <end position="334"/>
    </location>
</feature>
<keyword evidence="1" id="KW-0812">Transmembrane</keyword>
<feature type="transmembrane region" description="Helical" evidence="1">
    <location>
        <begin position="121"/>
        <end position="143"/>
    </location>
</feature>
<dbReference type="PANTHER" id="PTHR40407">
    <property type="entry name" value="MEMBRANE PROTEIN-LIKE PROTEIN"/>
    <property type="match status" value="1"/>
</dbReference>
<evidence type="ECO:0000313" key="4">
    <source>
        <dbReference type="Proteomes" id="UP001164653"/>
    </source>
</evidence>